<gene>
    <name evidence="5 10" type="primary">lysA</name>
    <name evidence="10" type="ORF">P856_6</name>
</gene>
<feature type="domain" description="Orn/DAP/Arg decarboxylase 2 N-terminal" evidence="9">
    <location>
        <begin position="33"/>
        <end position="258"/>
    </location>
</feature>
<accession>V9TU98</accession>
<dbReference type="InterPro" id="IPR022657">
    <property type="entry name" value="De-COase2_CS"/>
</dbReference>
<dbReference type="UniPathway" id="UPA00034">
    <property type="reaction ID" value="UER00027"/>
</dbReference>
<dbReference type="GO" id="GO:0009089">
    <property type="term" value="P:lysine biosynthetic process via diaminopimelate"/>
    <property type="evidence" value="ECO:0007669"/>
    <property type="project" value="UniProtKB-UniRule"/>
</dbReference>
<feature type="binding site" evidence="5">
    <location>
        <position position="360"/>
    </location>
    <ligand>
        <name>substrate</name>
    </ligand>
</feature>
<feature type="active site" description="Proton donor" evidence="7">
    <location>
        <position position="324"/>
    </location>
</feature>
<dbReference type="GO" id="GO:0008836">
    <property type="term" value="F:diaminopimelate decarboxylase activity"/>
    <property type="evidence" value="ECO:0007669"/>
    <property type="project" value="UniProtKB-UniRule"/>
</dbReference>
<comment type="cofactor">
    <cofactor evidence="1 5 7 8">
        <name>pyridoxal 5'-phosphate</name>
        <dbReference type="ChEBI" id="CHEBI:597326"/>
    </cofactor>
</comment>
<sequence>MITALAVKLGTPFWLYDVSIIKRQIQRLRGFDIIRYAQKANGNISLLRIIRRSGVKIDAVSDGEIARALAAGYRAGGNDLVFVSDVFDRTTLERVVDLCIPVNCGSIDMIDQLAKLSPGHKIWLRINPGFGHGHSKKTNTGGPLSKHGIWHDQLSELGPKIKATELNLVGLHMHIGSDVEYKHLGKVCDAMIESYMKLGMQVRAISAGGGLSVPYQNDYQNAAINHYVQQWNAARLKIQESQMIPVQIEIEPGRFLVAAAGCLIAEVRAVKKVAERYFVIVDAGFNDLVRPVMYGSHHHICFIDSASKLVTGASHQVAVAGPLCEAGDVFTQNKNGTIEFEALPLPKVGDFCVFADAGAYGSTMSSNYNSRTLIPEVIIDGSDVHLARRRQTIKEMLCLENDNHRYFLNIHKDS</sequence>
<dbReference type="EC" id="4.1.1.20" evidence="5 6"/>
<dbReference type="GO" id="GO:0030170">
    <property type="term" value="F:pyridoxal phosphate binding"/>
    <property type="evidence" value="ECO:0007669"/>
    <property type="project" value="UniProtKB-UniRule"/>
</dbReference>
<comment type="subunit">
    <text evidence="5">Homodimer.</text>
</comment>
<dbReference type="STRING" id="1401328.P856_6"/>
<dbReference type="PROSITE" id="PS00878">
    <property type="entry name" value="ODR_DC_2_1"/>
    <property type="match status" value="1"/>
</dbReference>
<dbReference type="Pfam" id="PF02784">
    <property type="entry name" value="Orn_Arg_deC_N"/>
    <property type="match status" value="1"/>
</dbReference>
<feature type="binding site" evidence="5">
    <location>
        <position position="290"/>
    </location>
    <ligand>
        <name>substrate</name>
    </ligand>
</feature>
<feature type="binding site" evidence="5">
    <location>
        <position position="210"/>
    </location>
    <ligand>
        <name>pyridoxal 5'-phosphate</name>
        <dbReference type="ChEBI" id="CHEBI:597326"/>
    </ligand>
</feature>
<comment type="function">
    <text evidence="5">Specifically catalyzes the decarboxylation of meso-diaminopimelate (meso-DAP) to L-lysine.</text>
</comment>
<feature type="binding site" evidence="5">
    <location>
        <position position="254"/>
    </location>
    <ligand>
        <name>substrate</name>
    </ligand>
</feature>
<comment type="pathway">
    <text evidence="5 8">Amino-acid biosynthesis; L-lysine biosynthesis via DAP pathway; L-lysine from DL-2,6-diaminopimelate: step 1/1.</text>
</comment>
<keyword evidence="5 8" id="KW-0457">Lysine biosynthesis</keyword>
<proteinExistence type="inferred from homology"/>
<keyword evidence="11" id="KW-1185">Reference proteome</keyword>
<evidence type="ECO:0000256" key="3">
    <source>
        <dbReference type="ARBA" id="ARBA00022898"/>
    </source>
</evidence>
<feature type="binding site" evidence="5">
    <location>
        <position position="294"/>
    </location>
    <ligand>
        <name>substrate</name>
    </ligand>
</feature>
<dbReference type="Gene3D" id="2.40.37.10">
    <property type="entry name" value="Lyase, Ornithine Decarboxylase, Chain A, domain 1"/>
    <property type="match status" value="1"/>
</dbReference>
<protein>
    <recommendedName>
        <fullName evidence="5 6">Diaminopimelate decarboxylase</fullName>
        <shortName evidence="5">DAP decarboxylase</shortName>
        <shortName evidence="5">DAPDC</shortName>
        <ecNumber evidence="5 6">4.1.1.20</ecNumber>
    </recommendedName>
</protein>
<dbReference type="PRINTS" id="PR01181">
    <property type="entry name" value="DAPDCRBXLASE"/>
</dbReference>
<evidence type="ECO:0000256" key="4">
    <source>
        <dbReference type="ARBA" id="ARBA00023239"/>
    </source>
</evidence>
<keyword evidence="5" id="KW-0028">Amino-acid biosynthesis</keyword>
<evidence type="ECO:0000256" key="8">
    <source>
        <dbReference type="RuleBase" id="RU003738"/>
    </source>
</evidence>
<name>V9TU98_9PROT</name>
<dbReference type="AlphaFoldDB" id="V9TU98"/>
<dbReference type="HOGENOM" id="CLU_026444_0_2_5"/>
<organism evidence="10 11">
    <name type="scientific">Candidatus Endolissoclinum faulkneri L5</name>
    <dbReference type="NCBI Taxonomy" id="1401328"/>
    <lineage>
        <taxon>Bacteria</taxon>
        <taxon>Pseudomonadati</taxon>
        <taxon>Pseudomonadota</taxon>
        <taxon>Alphaproteobacteria</taxon>
        <taxon>Rhodospirillales</taxon>
        <taxon>Rhodospirillaceae</taxon>
        <taxon>Candidatus Endolissoclinum</taxon>
    </lineage>
</organism>
<evidence type="ECO:0000256" key="2">
    <source>
        <dbReference type="ARBA" id="ARBA00022793"/>
    </source>
</evidence>
<reference evidence="10 11" key="1">
    <citation type="journal article" date="2013" name="PLoS ONE">
        <title>Bacterial endosymbiosis in a chordate host: long-term co-evolution and conservation of secondary metabolism.</title>
        <authorList>
            <person name="Kwan J.C."/>
            <person name="Schmidt E.W."/>
        </authorList>
    </citation>
    <scope>NUCLEOTIDE SEQUENCE [LARGE SCALE GENOMIC DNA]</scope>
    <source>
        <strain evidence="11">faulkneri L5</strain>
    </source>
</reference>
<feature type="modified residue" description="N6-(pyridoxal phosphate)lysine" evidence="5 7">
    <location>
        <position position="39"/>
    </location>
</feature>
<evidence type="ECO:0000256" key="1">
    <source>
        <dbReference type="ARBA" id="ARBA00001933"/>
    </source>
</evidence>
<comment type="similarity">
    <text evidence="5">Belongs to the Orn/Lys/Arg decarboxylase class-II family. LysA subfamily.</text>
</comment>
<dbReference type="Gene3D" id="3.20.20.10">
    <property type="entry name" value="Alanine racemase"/>
    <property type="match status" value="1"/>
</dbReference>
<evidence type="ECO:0000256" key="5">
    <source>
        <dbReference type="HAMAP-Rule" id="MF_02120"/>
    </source>
</evidence>
<dbReference type="EMBL" id="CP006745">
    <property type="protein sequence ID" value="AHC73258.1"/>
    <property type="molecule type" value="Genomic_DNA"/>
</dbReference>
<evidence type="ECO:0000259" key="9">
    <source>
        <dbReference type="Pfam" id="PF02784"/>
    </source>
</evidence>
<dbReference type="CDD" id="cd06828">
    <property type="entry name" value="PLPDE_III_DapDC"/>
    <property type="match status" value="1"/>
</dbReference>
<dbReference type="PRINTS" id="PR01179">
    <property type="entry name" value="ODADCRBXLASE"/>
</dbReference>
<keyword evidence="3 5" id="KW-0663">Pyridoxal phosphate</keyword>
<evidence type="ECO:0000256" key="7">
    <source>
        <dbReference type="PIRSR" id="PIRSR600183-50"/>
    </source>
</evidence>
<comment type="catalytic activity">
    <reaction evidence="5 8">
        <text>meso-2,6-diaminopimelate + H(+) = L-lysine + CO2</text>
        <dbReference type="Rhea" id="RHEA:15101"/>
        <dbReference type="ChEBI" id="CHEBI:15378"/>
        <dbReference type="ChEBI" id="CHEBI:16526"/>
        <dbReference type="ChEBI" id="CHEBI:32551"/>
        <dbReference type="ChEBI" id="CHEBI:57791"/>
        <dbReference type="EC" id="4.1.1.20"/>
    </reaction>
</comment>
<dbReference type="SUPFAM" id="SSF51419">
    <property type="entry name" value="PLP-binding barrel"/>
    <property type="match status" value="1"/>
</dbReference>
<keyword evidence="2 5" id="KW-0210">Decarboxylase</keyword>
<dbReference type="InterPro" id="IPR000183">
    <property type="entry name" value="Orn/DAP/Arg_de-COase"/>
</dbReference>
<dbReference type="RefSeq" id="WP_025300145.1">
    <property type="nucleotide sequence ID" value="NZ_CP006745.1"/>
</dbReference>
<dbReference type="SUPFAM" id="SSF50621">
    <property type="entry name" value="Alanine racemase C-terminal domain-like"/>
    <property type="match status" value="1"/>
</dbReference>
<dbReference type="PANTHER" id="PTHR43727">
    <property type="entry name" value="DIAMINOPIMELATE DECARBOXYLASE"/>
    <property type="match status" value="1"/>
</dbReference>
<feature type="binding site" evidence="5">
    <location>
        <begin position="251"/>
        <end position="254"/>
    </location>
    <ligand>
        <name>pyridoxal 5'-phosphate</name>
        <dbReference type="ChEBI" id="CHEBI:597326"/>
    </ligand>
</feature>
<dbReference type="eggNOG" id="COG0019">
    <property type="taxonomic scope" value="Bacteria"/>
</dbReference>
<dbReference type="NCBIfam" id="TIGR01048">
    <property type="entry name" value="lysA"/>
    <property type="match status" value="1"/>
</dbReference>
<feature type="binding site" evidence="5">
    <location>
        <position position="325"/>
    </location>
    <ligand>
        <name>substrate</name>
    </ligand>
</feature>
<dbReference type="PROSITE" id="PS00879">
    <property type="entry name" value="ODR_DC_2_2"/>
    <property type="match status" value="1"/>
</dbReference>
<dbReference type="KEGG" id="efk:P856_6"/>
<evidence type="ECO:0000256" key="6">
    <source>
        <dbReference type="NCBIfam" id="TIGR01048"/>
    </source>
</evidence>
<dbReference type="InterPro" id="IPR022653">
    <property type="entry name" value="De-COase2_pyr-phos_BS"/>
</dbReference>
<feature type="binding site" evidence="5">
    <location>
        <position position="360"/>
    </location>
    <ligand>
        <name>pyridoxal 5'-phosphate</name>
        <dbReference type="ChEBI" id="CHEBI:597326"/>
    </ligand>
</feature>
<dbReference type="HAMAP" id="MF_02120">
    <property type="entry name" value="LysA"/>
    <property type="match status" value="1"/>
</dbReference>
<dbReference type="PANTHER" id="PTHR43727:SF2">
    <property type="entry name" value="GROUP IV DECARBOXYLASE"/>
    <property type="match status" value="1"/>
</dbReference>
<dbReference type="InterPro" id="IPR022644">
    <property type="entry name" value="De-COase2_N"/>
</dbReference>
<dbReference type="InterPro" id="IPR002986">
    <property type="entry name" value="DAP_deCOOHase_LysA"/>
</dbReference>
<evidence type="ECO:0000313" key="11">
    <source>
        <dbReference type="Proteomes" id="UP000018700"/>
    </source>
</evidence>
<dbReference type="PATRIC" id="fig|1401328.3.peg.6"/>
<keyword evidence="4 5" id="KW-0456">Lyase</keyword>
<dbReference type="InterPro" id="IPR009006">
    <property type="entry name" value="Ala_racemase/Decarboxylase_C"/>
</dbReference>
<dbReference type="Proteomes" id="UP000018700">
    <property type="component" value="Chromosome"/>
</dbReference>
<dbReference type="InterPro" id="IPR029066">
    <property type="entry name" value="PLP-binding_barrel"/>
</dbReference>
<evidence type="ECO:0000313" key="10">
    <source>
        <dbReference type="EMBL" id="AHC73258.1"/>
    </source>
</evidence>